<proteinExistence type="predicted"/>
<organism evidence="2 3">
    <name type="scientific">Bacillus cereus HuB4-4</name>
    <dbReference type="NCBI Taxonomy" id="1053211"/>
    <lineage>
        <taxon>Bacteria</taxon>
        <taxon>Bacillati</taxon>
        <taxon>Bacillota</taxon>
        <taxon>Bacilli</taxon>
        <taxon>Bacillales</taxon>
        <taxon>Bacillaceae</taxon>
        <taxon>Bacillus</taxon>
        <taxon>Bacillus cereus group</taxon>
    </lineage>
</organism>
<protein>
    <recommendedName>
        <fullName evidence="4">DnaD and phage-associated domain-containing protein</fullName>
    </recommendedName>
</protein>
<dbReference type="Proteomes" id="UP000014009">
    <property type="component" value="Unassembled WGS sequence"/>
</dbReference>
<name>A0A9W5VKF5_BACCE</name>
<evidence type="ECO:0000256" key="1">
    <source>
        <dbReference type="SAM" id="MobiDB-lite"/>
    </source>
</evidence>
<evidence type="ECO:0000313" key="2">
    <source>
        <dbReference type="EMBL" id="EOP85986.1"/>
    </source>
</evidence>
<accession>A0A9W5VKF5</accession>
<evidence type="ECO:0008006" key="4">
    <source>
        <dbReference type="Google" id="ProtNLM"/>
    </source>
</evidence>
<feature type="compositionally biased region" description="Basic and acidic residues" evidence="1">
    <location>
        <begin position="312"/>
        <end position="322"/>
    </location>
</feature>
<reference evidence="2 3" key="1">
    <citation type="submission" date="2012-12" db="EMBL/GenBank/DDBJ databases">
        <title>The Genome Sequence of Bacillus cereus HuB4-4.</title>
        <authorList>
            <consortium name="The Broad Institute Genome Sequencing Platform"/>
            <consortium name="The Broad Institute Genome Sequencing Center for Infectious Disease"/>
            <person name="Feldgarden M."/>
            <person name="Van der Auwera G.A."/>
            <person name="Mahillon J."/>
            <person name="Duprez V."/>
            <person name="Timmery S."/>
            <person name="Mattelet C."/>
            <person name="Dierick K."/>
            <person name="Sun M."/>
            <person name="Yu Z."/>
            <person name="Zhu L."/>
            <person name="Hu X."/>
            <person name="Shank E.B."/>
            <person name="Swiecicka I."/>
            <person name="Hansen B.M."/>
            <person name="Andrup L."/>
            <person name="Walker B."/>
            <person name="Young S.K."/>
            <person name="Zeng Q."/>
            <person name="Gargeya S."/>
            <person name="Fitzgerald M."/>
            <person name="Haas B."/>
            <person name="Abouelleil A."/>
            <person name="Alvarado L."/>
            <person name="Arachchi H.M."/>
            <person name="Berlin A.M."/>
            <person name="Chapman S.B."/>
            <person name="Dewar J."/>
            <person name="Goldberg J."/>
            <person name="Griggs A."/>
            <person name="Gujja S."/>
            <person name="Hansen M."/>
            <person name="Howarth C."/>
            <person name="Imamovic A."/>
            <person name="Larimer J."/>
            <person name="McCowan C."/>
            <person name="Murphy C."/>
            <person name="Neiman D."/>
            <person name="Pearson M."/>
            <person name="Priest M."/>
            <person name="Roberts A."/>
            <person name="Saif S."/>
            <person name="Shea T."/>
            <person name="Sisk P."/>
            <person name="Sykes S."/>
            <person name="Wortman J."/>
            <person name="Nusbaum C."/>
            <person name="Birren B."/>
        </authorList>
    </citation>
    <scope>NUCLEOTIDE SEQUENCE [LARGE SCALE GENOMIC DNA]</scope>
    <source>
        <strain evidence="2 3">HuB4-4</strain>
    </source>
</reference>
<feature type="compositionally biased region" description="Basic and acidic residues" evidence="1">
    <location>
        <begin position="283"/>
        <end position="302"/>
    </location>
</feature>
<evidence type="ECO:0000313" key="3">
    <source>
        <dbReference type="Proteomes" id="UP000014009"/>
    </source>
</evidence>
<gene>
    <name evidence="2" type="ORF">IGM_04361</name>
</gene>
<comment type="caution">
    <text evidence="2">The sequence shown here is derived from an EMBL/GenBank/DDBJ whole genome shotgun (WGS) entry which is preliminary data.</text>
</comment>
<dbReference type="AlphaFoldDB" id="A0A9W5VKF5"/>
<feature type="region of interest" description="Disordered" evidence="1">
    <location>
        <begin position="277"/>
        <end position="322"/>
    </location>
</feature>
<dbReference type="EMBL" id="AHEF01000074">
    <property type="protein sequence ID" value="EOP85986.1"/>
    <property type="molecule type" value="Genomic_DNA"/>
</dbReference>
<sequence>MVCLLLAARLRGDNMAKYRHVQTCFWSDPRVSEEMTPEDKFFYLYLLTNEHTHQIGVYRITKKQIAFELGYSIESVKSLLERFIKHHKIVVYNEKTREICILNWGKYNLKKGGKPIEDCIKKELEVIEDLSLVQKVLERTENEELARKISVYAGVNDTSTLRTTIRGQKENKNKKEKENKKNIKPSRNKYEICHMDAAKYFHQLILSRNDKFKQPPLESWAKDVRLMEERDNRSLEDIKKVMDWCQKDTFWMNNVLSISKLRKQFDQLYMKMNETGDNYAKNRGRDEGFNGKGKSDGRKDSGTGEDFWSRPAADRGYGHRLP</sequence>